<dbReference type="EMBL" id="FZOJ01000001">
    <property type="protein sequence ID" value="SNR85710.1"/>
    <property type="molecule type" value="Genomic_DNA"/>
</dbReference>
<sequence length="171" mass="19923">MKNNYMANKGMFFEKEVMMANNQYKERGIALIQKISTPWKVIREGKRITSAFPEGKSTLDFRGTVSEGISISFDCKETIEEKGLPLQNIEAHQIEYMKNATEVGEITFLLCFILPLNKRFYIPGEVAIYYWDRWQKNKRKHGYNYIPVKSMIEVKSRHGIVLDYLAALEVI</sequence>
<evidence type="ECO:0000256" key="8">
    <source>
        <dbReference type="ARBA" id="ARBA00022842"/>
    </source>
</evidence>
<evidence type="ECO:0000256" key="1">
    <source>
        <dbReference type="ARBA" id="ARBA00004496"/>
    </source>
</evidence>
<comment type="function">
    <text evidence="13">Endonuclease that resolves Holliday junction intermediates in genetic recombination. Cleaves mobile four-strand junctions by introducing symmetrical nicks in paired strands. Promotes annealing of linear ssDNA with homologous dsDNA. Required for DNA repair, homologous recombination and chromosome segregation.</text>
</comment>
<dbReference type="Proteomes" id="UP000198304">
    <property type="component" value="Unassembled WGS sequence"/>
</dbReference>
<keyword evidence="8 13" id="KW-0460">Magnesium</keyword>
<comment type="catalytic activity">
    <reaction evidence="13">
        <text>Endonucleolytic cleavage at a junction such as a reciprocal single-stranded crossover between two homologous DNA duplexes (Holliday junction).</text>
        <dbReference type="EC" id="3.1.21.10"/>
    </reaction>
</comment>
<keyword evidence="5 13" id="KW-0255">Endonuclease</keyword>
<proteinExistence type="inferred from homology"/>
<keyword evidence="9 13" id="KW-0233">DNA recombination</keyword>
<dbReference type="GO" id="GO:0003676">
    <property type="term" value="F:nucleic acid binding"/>
    <property type="evidence" value="ECO:0007669"/>
    <property type="project" value="InterPro"/>
</dbReference>
<evidence type="ECO:0000256" key="6">
    <source>
        <dbReference type="ARBA" id="ARBA00022763"/>
    </source>
</evidence>
<dbReference type="GO" id="GO:0007059">
    <property type="term" value="P:chromosome segregation"/>
    <property type="evidence" value="ECO:0007669"/>
    <property type="project" value="UniProtKB-UniRule"/>
</dbReference>
<keyword evidence="6 13" id="KW-0227">DNA damage</keyword>
<dbReference type="RefSeq" id="WP_242974989.1">
    <property type="nucleotide sequence ID" value="NZ_FZOJ01000001.1"/>
</dbReference>
<comment type="subcellular location">
    <subcellularLocation>
        <location evidence="1 13">Cytoplasm</location>
    </subcellularLocation>
</comment>
<accession>A0A238ZQU4</accession>
<feature type="binding site" evidence="13">
    <location>
        <position position="93"/>
    </location>
    <ligand>
        <name>Mg(2+)</name>
        <dbReference type="ChEBI" id="CHEBI:18420"/>
    </ligand>
</feature>
<dbReference type="InterPro" id="IPR011856">
    <property type="entry name" value="tRNA_endonuc-like_dom_sf"/>
</dbReference>
<dbReference type="EC" id="3.1.21.10" evidence="13"/>
<dbReference type="SUPFAM" id="SSF52980">
    <property type="entry name" value="Restriction endonuclease-like"/>
    <property type="match status" value="1"/>
</dbReference>
<dbReference type="Pfam" id="PF03838">
    <property type="entry name" value="RecU"/>
    <property type="match status" value="1"/>
</dbReference>
<dbReference type="GO" id="GO:0000287">
    <property type="term" value="F:magnesium ion binding"/>
    <property type="evidence" value="ECO:0007669"/>
    <property type="project" value="UniProtKB-UniRule"/>
</dbReference>
<dbReference type="InterPro" id="IPR011335">
    <property type="entry name" value="Restrct_endonuc-II-like"/>
</dbReference>
<name>A0A238ZQU4_9FIRM</name>
<feature type="binding site" evidence="13">
    <location>
        <position position="58"/>
    </location>
    <ligand>
        <name>Mg(2+)</name>
        <dbReference type="ChEBI" id="CHEBI:18420"/>
    </ligand>
</feature>
<keyword evidence="2 13" id="KW-0963">Cytoplasm</keyword>
<evidence type="ECO:0000313" key="14">
    <source>
        <dbReference type="EMBL" id="SNR85710.1"/>
    </source>
</evidence>
<comment type="similarity">
    <text evidence="11 13">Belongs to the RecU family.</text>
</comment>
<dbReference type="HAMAP" id="MF_00130">
    <property type="entry name" value="RecU"/>
    <property type="match status" value="1"/>
</dbReference>
<evidence type="ECO:0000256" key="10">
    <source>
        <dbReference type="ARBA" id="ARBA00023204"/>
    </source>
</evidence>
<dbReference type="GO" id="GO:0008821">
    <property type="term" value="F:crossover junction DNA endonuclease activity"/>
    <property type="evidence" value="ECO:0007669"/>
    <property type="project" value="UniProtKB-EC"/>
</dbReference>
<organism evidence="14 15">
    <name type="scientific">Anaerovirgula multivorans</name>
    <dbReference type="NCBI Taxonomy" id="312168"/>
    <lineage>
        <taxon>Bacteria</taxon>
        <taxon>Bacillati</taxon>
        <taxon>Bacillota</taxon>
        <taxon>Clostridia</taxon>
        <taxon>Peptostreptococcales</taxon>
        <taxon>Natronincolaceae</taxon>
        <taxon>Anaerovirgula</taxon>
    </lineage>
</organism>
<keyword evidence="3 13" id="KW-0540">Nuclease</keyword>
<dbReference type="CDD" id="cd22354">
    <property type="entry name" value="RecU-like"/>
    <property type="match status" value="1"/>
</dbReference>
<evidence type="ECO:0000256" key="12">
    <source>
        <dbReference type="ARBA" id="ARBA00029523"/>
    </source>
</evidence>
<keyword evidence="15" id="KW-1185">Reference proteome</keyword>
<protein>
    <recommendedName>
        <fullName evidence="12 13">Holliday junction resolvase RecU</fullName>
        <ecNumber evidence="13">3.1.21.10</ecNumber>
    </recommendedName>
    <alternativeName>
        <fullName evidence="13">Recombination protein U homolog</fullName>
    </alternativeName>
</protein>
<comment type="cofactor">
    <cofactor evidence="13">
        <name>Mg(2+)</name>
        <dbReference type="ChEBI" id="CHEBI:18420"/>
    </cofactor>
    <text evidence="13">Binds 1 Mg(2+) ion per subunit.</text>
</comment>
<dbReference type="GO" id="GO:0006281">
    <property type="term" value="P:DNA repair"/>
    <property type="evidence" value="ECO:0007669"/>
    <property type="project" value="UniProtKB-UniRule"/>
</dbReference>
<dbReference type="InterPro" id="IPR004612">
    <property type="entry name" value="Resolv_RecU"/>
</dbReference>
<dbReference type="AlphaFoldDB" id="A0A238ZQU4"/>
<evidence type="ECO:0000256" key="11">
    <source>
        <dbReference type="ARBA" id="ARBA00023447"/>
    </source>
</evidence>
<dbReference type="GO" id="GO:0006310">
    <property type="term" value="P:DNA recombination"/>
    <property type="evidence" value="ECO:0007669"/>
    <property type="project" value="UniProtKB-UniRule"/>
</dbReference>
<feature type="binding site" evidence="13">
    <location>
        <position position="74"/>
    </location>
    <ligand>
        <name>Mg(2+)</name>
        <dbReference type="ChEBI" id="CHEBI:18420"/>
    </ligand>
</feature>
<evidence type="ECO:0000256" key="2">
    <source>
        <dbReference type="ARBA" id="ARBA00022490"/>
    </source>
</evidence>
<evidence type="ECO:0000256" key="9">
    <source>
        <dbReference type="ARBA" id="ARBA00023172"/>
    </source>
</evidence>
<evidence type="ECO:0000256" key="13">
    <source>
        <dbReference type="HAMAP-Rule" id="MF_00130"/>
    </source>
</evidence>
<evidence type="ECO:0000313" key="15">
    <source>
        <dbReference type="Proteomes" id="UP000198304"/>
    </source>
</evidence>
<dbReference type="GO" id="GO:0005737">
    <property type="term" value="C:cytoplasm"/>
    <property type="evidence" value="ECO:0007669"/>
    <property type="project" value="UniProtKB-SubCell"/>
</dbReference>
<evidence type="ECO:0000256" key="3">
    <source>
        <dbReference type="ARBA" id="ARBA00022722"/>
    </source>
</evidence>
<keyword evidence="7 13" id="KW-0378">Hydrolase</keyword>
<feature type="binding site" evidence="13">
    <location>
        <position position="60"/>
    </location>
    <ligand>
        <name>Mg(2+)</name>
        <dbReference type="ChEBI" id="CHEBI:18420"/>
    </ligand>
</feature>
<keyword evidence="10 13" id="KW-0234">DNA repair</keyword>
<evidence type="ECO:0000256" key="7">
    <source>
        <dbReference type="ARBA" id="ARBA00022801"/>
    </source>
</evidence>
<gene>
    <name evidence="13" type="primary">recU</name>
    <name evidence="14" type="ORF">SAMN05446037_100145</name>
</gene>
<reference evidence="14 15" key="1">
    <citation type="submission" date="2017-06" db="EMBL/GenBank/DDBJ databases">
        <authorList>
            <person name="Kim H.J."/>
            <person name="Triplett B.A."/>
        </authorList>
    </citation>
    <scope>NUCLEOTIDE SEQUENCE [LARGE SCALE GENOMIC DNA]</scope>
    <source>
        <strain evidence="14 15">SCA</strain>
    </source>
</reference>
<feature type="site" description="Transition state stabilizer" evidence="13">
    <location>
        <position position="76"/>
    </location>
</feature>
<evidence type="ECO:0000256" key="4">
    <source>
        <dbReference type="ARBA" id="ARBA00022723"/>
    </source>
</evidence>
<dbReference type="Gene3D" id="3.40.1350.10">
    <property type="match status" value="1"/>
</dbReference>
<evidence type="ECO:0000256" key="5">
    <source>
        <dbReference type="ARBA" id="ARBA00022759"/>
    </source>
</evidence>
<keyword evidence="4 13" id="KW-0479">Metal-binding</keyword>